<accession>A0ACA9KJ82</accession>
<proteinExistence type="predicted"/>
<dbReference type="EMBL" id="CAJVPT010002087">
    <property type="protein sequence ID" value="CAG8474907.1"/>
    <property type="molecule type" value="Genomic_DNA"/>
</dbReference>
<organism evidence="1 2">
    <name type="scientific">Acaulospora colombiana</name>
    <dbReference type="NCBI Taxonomy" id="27376"/>
    <lineage>
        <taxon>Eukaryota</taxon>
        <taxon>Fungi</taxon>
        <taxon>Fungi incertae sedis</taxon>
        <taxon>Mucoromycota</taxon>
        <taxon>Glomeromycotina</taxon>
        <taxon>Glomeromycetes</taxon>
        <taxon>Diversisporales</taxon>
        <taxon>Acaulosporaceae</taxon>
        <taxon>Acaulospora</taxon>
    </lineage>
</organism>
<feature type="non-terminal residue" evidence="1">
    <location>
        <position position="267"/>
    </location>
</feature>
<sequence>MEKVTGKMRKERVFDMMEDHDGRKKCHSSAVGAKECQDGFGDYRKIPLISPGDRKHVRFLKHVWVYDMEDKWYYDRSRVEYDESSRGCVIDWQCPVTRKNTHHNKNITNFRRGSLERYILVNYEVTSEQAIRAAAGHDLVKANVSLTVKNLPTTSTQADVMRIFSKSGGEIDQVKIFHTEEGVKMGMIELQVSNLDAAYDIKKTFDGNELYDRILSVTLINNQCGDHKPKKTSVENLANLRCQTSKPSAAVAEETNTKRPIWTMVDK</sequence>
<name>A0ACA9KJ82_9GLOM</name>
<dbReference type="Proteomes" id="UP000789525">
    <property type="component" value="Unassembled WGS sequence"/>
</dbReference>
<gene>
    <name evidence="1" type="ORF">ACOLOM_LOCUS1747</name>
</gene>
<evidence type="ECO:0000313" key="1">
    <source>
        <dbReference type="EMBL" id="CAG8474907.1"/>
    </source>
</evidence>
<keyword evidence="2" id="KW-1185">Reference proteome</keyword>
<evidence type="ECO:0000313" key="2">
    <source>
        <dbReference type="Proteomes" id="UP000789525"/>
    </source>
</evidence>
<protein>
    <submittedName>
        <fullName evidence="1">1856_t:CDS:1</fullName>
    </submittedName>
</protein>
<comment type="caution">
    <text evidence="1">The sequence shown here is derived from an EMBL/GenBank/DDBJ whole genome shotgun (WGS) entry which is preliminary data.</text>
</comment>
<reference evidence="1" key="1">
    <citation type="submission" date="2021-06" db="EMBL/GenBank/DDBJ databases">
        <authorList>
            <person name="Kallberg Y."/>
            <person name="Tangrot J."/>
            <person name="Rosling A."/>
        </authorList>
    </citation>
    <scope>NUCLEOTIDE SEQUENCE</scope>
    <source>
        <strain evidence="1">CL356</strain>
    </source>
</reference>